<protein>
    <recommendedName>
        <fullName evidence="1">FAR1 domain-containing protein</fullName>
    </recommendedName>
</protein>
<name>A0A9Q1GZH5_9CARY</name>
<dbReference type="Pfam" id="PF03101">
    <property type="entry name" value="FAR1"/>
    <property type="match status" value="1"/>
</dbReference>
<evidence type="ECO:0000313" key="3">
    <source>
        <dbReference type="Proteomes" id="UP001153076"/>
    </source>
</evidence>
<accession>A0A9Q1GZH5</accession>
<dbReference type="PANTHER" id="PTHR46328:SF30">
    <property type="entry name" value="OS04G0641500 PROTEIN"/>
    <property type="match status" value="1"/>
</dbReference>
<dbReference type="EMBL" id="JAKOGI010001075">
    <property type="protein sequence ID" value="KAJ8427905.1"/>
    <property type="molecule type" value="Genomic_DNA"/>
</dbReference>
<dbReference type="PANTHER" id="PTHR46328">
    <property type="entry name" value="FAR-RED IMPAIRED RESPONSIVE (FAR1) FAMILY PROTEIN-RELATED"/>
    <property type="match status" value="1"/>
</dbReference>
<sequence length="203" mass="23433">MVFDSINNDIMGTEEGEIQMPEKFKSPTHITKQWIPFCEEELKPREGLEFANLSKCEKFYRSYAHHVRFSIRKSRYKKTKEGSHKYKYYVYSKQGFGQTSTNVNTICKVKLTREGCNTMAARRDPEKLTLVGKGIQNILKEVKVLNGTTSDSKLSELDLFIGSSASNQIDILLLKQCNKVYEIISMNFNEIVSMKFNEIVQMT</sequence>
<gene>
    <name evidence="2" type="ORF">Cgig2_012241</name>
</gene>
<comment type="caution">
    <text evidence="2">The sequence shown here is derived from an EMBL/GenBank/DDBJ whole genome shotgun (WGS) entry which is preliminary data.</text>
</comment>
<feature type="domain" description="FAR1" evidence="1">
    <location>
        <begin position="58"/>
        <end position="121"/>
    </location>
</feature>
<reference evidence="2" key="1">
    <citation type="submission" date="2022-04" db="EMBL/GenBank/DDBJ databases">
        <title>Carnegiea gigantea Genome sequencing and assembly v2.</title>
        <authorList>
            <person name="Copetti D."/>
            <person name="Sanderson M.J."/>
            <person name="Burquez A."/>
            <person name="Wojciechowski M.F."/>
        </authorList>
    </citation>
    <scope>NUCLEOTIDE SEQUENCE</scope>
    <source>
        <strain evidence="2">SGP5-SGP5p</strain>
        <tissue evidence="2">Aerial part</tissue>
    </source>
</reference>
<dbReference type="AlphaFoldDB" id="A0A9Q1GZH5"/>
<evidence type="ECO:0000313" key="2">
    <source>
        <dbReference type="EMBL" id="KAJ8427905.1"/>
    </source>
</evidence>
<keyword evidence="3" id="KW-1185">Reference proteome</keyword>
<dbReference type="OrthoDB" id="691593at2759"/>
<organism evidence="2 3">
    <name type="scientific">Carnegiea gigantea</name>
    <dbReference type="NCBI Taxonomy" id="171969"/>
    <lineage>
        <taxon>Eukaryota</taxon>
        <taxon>Viridiplantae</taxon>
        <taxon>Streptophyta</taxon>
        <taxon>Embryophyta</taxon>
        <taxon>Tracheophyta</taxon>
        <taxon>Spermatophyta</taxon>
        <taxon>Magnoliopsida</taxon>
        <taxon>eudicotyledons</taxon>
        <taxon>Gunneridae</taxon>
        <taxon>Pentapetalae</taxon>
        <taxon>Caryophyllales</taxon>
        <taxon>Cactineae</taxon>
        <taxon>Cactaceae</taxon>
        <taxon>Cactoideae</taxon>
        <taxon>Echinocereeae</taxon>
        <taxon>Carnegiea</taxon>
    </lineage>
</organism>
<proteinExistence type="predicted"/>
<dbReference type="Proteomes" id="UP001153076">
    <property type="component" value="Unassembled WGS sequence"/>
</dbReference>
<dbReference type="InterPro" id="IPR004330">
    <property type="entry name" value="FAR1_DNA_bnd_dom"/>
</dbReference>
<evidence type="ECO:0000259" key="1">
    <source>
        <dbReference type="Pfam" id="PF03101"/>
    </source>
</evidence>